<feature type="region of interest" description="Disordered" evidence="1">
    <location>
        <begin position="1"/>
        <end position="22"/>
    </location>
</feature>
<dbReference type="Proteomes" id="UP000607653">
    <property type="component" value="Unassembled WGS sequence"/>
</dbReference>
<evidence type="ECO:0000313" key="3">
    <source>
        <dbReference type="Proteomes" id="UP000607653"/>
    </source>
</evidence>
<dbReference type="EMBL" id="DUZY01000003">
    <property type="protein sequence ID" value="DAD31502.1"/>
    <property type="molecule type" value="Genomic_DNA"/>
</dbReference>
<accession>A0A822YGE4</accession>
<organism evidence="2 3">
    <name type="scientific">Nelumbo nucifera</name>
    <name type="common">Sacred lotus</name>
    <dbReference type="NCBI Taxonomy" id="4432"/>
    <lineage>
        <taxon>Eukaryota</taxon>
        <taxon>Viridiplantae</taxon>
        <taxon>Streptophyta</taxon>
        <taxon>Embryophyta</taxon>
        <taxon>Tracheophyta</taxon>
        <taxon>Spermatophyta</taxon>
        <taxon>Magnoliopsida</taxon>
        <taxon>Proteales</taxon>
        <taxon>Nelumbonaceae</taxon>
        <taxon>Nelumbo</taxon>
    </lineage>
</organism>
<name>A0A822YGE4_NELNU</name>
<feature type="compositionally biased region" description="Gly residues" evidence="1">
    <location>
        <begin position="32"/>
        <end position="43"/>
    </location>
</feature>
<feature type="region of interest" description="Disordered" evidence="1">
    <location>
        <begin position="27"/>
        <end position="46"/>
    </location>
</feature>
<reference evidence="2 3" key="1">
    <citation type="journal article" date="2020" name="Mol. Biol. Evol.">
        <title>Distinct Expression and Methylation Patterns for Genes with Different Fates following a Single Whole-Genome Duplication in Flowering Plants.</title>
        <authorList>
            <person name="Shi T."/>
            <person name="Rahmani R.S."/>
            <person name="Gugger P.F."/>
            <person name="Wang M."/>
            <person name="Li H."/>
            <person name="Zhang Y."/>
            <person name="Li Z."/>
            <person name="Wang Q."/>
            <person name="Van de Peer Y."/>
            <person name="Marchal K."/>
            <person name="Chen J."/>
        </authorList>
    </citation>
    <scope>NUCLEOTIDE SEQUENCE [LARGE SCALE GENOMIC DNA]</scope>
    <source>
        <tissue evidence="2">Leaf</tissue>
    </source>
</reference>
<feature type="compositionally biased region" description="Low complexity" evidence="1">
    <location>
        <begin position="10"/>
        <end position="21"/>
    </location>
</feature>
<comment type="caution">
    <text evidence="2">The sequence shown here is derived from an EMBL/GenBank/DDBJ whole genome shotgun (WGS) entry which is preliminary data.</text>
</comment>
<protein>
    <submittedName>
        <fullName evidence="2">Uncharacterized protein</fullName>
    </submittedName>
</protein>
<evidence type="ECO:0000313" key="2">
    <source>
        <dbReference type="EMBL" id="DAD31502.1"/>
    </source>
</evidence>
<proteinExistence type="predicted"/>
<gene>
    <name evidence="2" type="ORF">HUJ06_010353</name>
</gene>
<evidence type="ECO:0000256" key="1">
    <source>
        <dbReference type="SAM" id="MobiDB-lite"/>
    </source>
</evidence>
<dbReference type="AlphaFoldDB" id="A0A822YGE4"/>
<keyword evidence="3" id="KW-1185">Reference proteome</keyword>
<sequence>MEREGERLDSPPLSSNPPLQSVAAVEVDDGFEGGGGGGSGGGVALPAGRWIQTSKVFA</sequence>